<evidence type="ECO:0000313" key="1">
    <source>
        <dbReference type="EMBL" id="ONI37527.1"/>
    </source>
</evidence>
<accession>A0ACC8X7G8</accession>
<comment type="caution">
    <text evidence="1">The sequence shown here is derived from an EMBL/GenBank/DDBJ whole genome shotgun (WGS) entry which is preliminary data.</text>
</comment>
<gene>
    <name evidence="1" type="ORF">AN396_12740</name>
</gene>
<name>A0ACC8X7G8_9FIRM</name>
<keyword evidence="2" id="KW-1185">Reference proteome</keyword>
<dbReference type="Proteomes" id="UP000188605">
    <property type="component" value="Unassembled WGS sequence"/>
</dbReference>
<reference evidence="1" key="1">
    <citation type="submission" date="2016-08" db="EMBL/GenBank/DDBJ databases">
        <authorList>
            <person name="Ngugi D.K."/>
            <person name="Miyake S."/>
            <person name="Stingl U."/>
        </authorList>
    </citation>
    <scope>NUCLEOTIDE SEQUENCE</scope>
    <source>
        <strain evidence="1">SCG-B11WGA-EpuloA1</strain>
    </source>
</reference>
<protein>
    <submittedName>
        <fullName evidence="1">DNA gyrase subunit A</fullName>
    </submittedName>
</protein>
<sequence>MDKIIDINIQDEMKKSYIDYAMSVIISRALPDVRDGLKPVHRRILYAMNELNLGPDKQYRKSARIVGDTMGKYHPHGDSSIYDAMVRMAQDFSTRYPLVDGHGNFGNIDGDSAAAMRYTEARMSKLAMFMLMETDKNTVKFKANFDESMQEPEILPARYPNLLVNGSSGIAVGMATNIPPHNMGEVIDGVVKIIDNFVGNNEEQEIRDTDVEELMGLIKGPDFPTGGIIQGKYGIEQAYRTGKGKIKVKARTLIEELPNGKPQIIVTEIPYMVNKAKLVEKIAELVKIKKVEGITDLRDESDREGMRIVVELRRDVNPNIILNQLFKYTQLQENFSVNLLALLDSEPQIFNLKSMLEAYLEHQTVVVTRRTEFDLNKAEARSHIIQGLNKALDMIDEITYLISNSKNTQEAKEALQDIIELTEVQAQAIIDMRLRALTGLERHKLQKELEDLNIKIDEYKSILSNKINLYNLIKKELLDIKINYADERRSEITFLDDEIDIEDLIHEEQVVVTITNLGYIKRIPLDTYRQQNRGGKGVIGLSTIEEDFIAHFFITSNLDDILFFTNAGKSYKIKAYKIPSAGRTARGINIKNLLEFGAEEKISAVFPVQSTENITRYLTMITKQGIIKKTDIQSFNNIRKGGLIALTLAENDELIGVYETNDEDTIFVATKNGRGILFKGKDVRPMGRTARGVRSIKLVEDDFVVGATVPKEGQQILLVCENGLGKRTKMDEFRTQNRGGKGLTIYKSNEKTGKIVGIVSVFEEEDLLLITSEGIIIRIQVNQISSVGRYAQGVKLINLNPGVQVVSMDKIKEIKDEVVEDGE</sequence>
<dbReference type="EMBL" id="LJDB01000109">
    <property type="protein sequence ID" value="ONI37527.1"/>
    <property type="molecule type" value="Genomic_DNA"/>
</dbReference>
<organism evidence="1 2">
    <name type="scientific">Candidatus Epulonipiscium fishelsonii</name>
    <dbReference type="NCBI Taxonomy" id="77094"/>
    <lineage>
        <taxon>Bacteria</taxon>
        <taxon>Bacillati</taxon>
        <taxon>Bacillota</taxon>
        <taxon>Clostridia</taxon>
        <taxon>Lachnospirales</taxon>
        <taxon>Lachnospiraceae</taxon>
        <taxon>Candidatus Epulonipiscium</taxon>
    </lineage>
</organism>
<evidence type="ECO:0000313" key="2">
    <source>
        <dbReference type="Proteomes" id="UP000188605"/>
    </source>
</evidence>
<proteinExistence type="predicted"/>